<dbReference type="PANTHER" id="PTHR30203:SF32">
    <property type="entry name" value="CATION EFFLUX SYSTEM PROTEIN CUSC"/>
    <property type="match status" value="1"/>
</dbReference>
<dbReference type="InterPro" id="IPR010131">
    <property type="entry name" value="MdtP/NodT-like"/>
</dbReference>
<dbReference type="AlphaFoldDB" id="A0A2K2G077"/>
<dbReference type="GO" id="GO:0005886">
    <property type="term" value="C:plasma membrane"/>
    <property type="evidence" value="ECO:0007669"/>
    <property type="project" value="UniProtKB-SubCell"/>
</dbReference>
<dbReference type="PANTHER" id="PTHR30203">
    <property type="entry name" value="OUTER MEMBRANE CATION EFFLUX PROTEIN"/>
    <property type="match status" value="1"/>
</dbReference>
<accession>A0A2K2G077</accession>
<dbReference type="NCBIfam" id="TIGR01845">
    <property type="entry name" value="outer_NodT"/>
    <property type="match status" value="1"/>
</dbReference>
<evidence type="ECO:0000313" key="4">
    <source>
        <dbReference type="Proteomes" id="UP000236327"/>
    </source>
</evidence>
<comment type="caution">
    <text evidence="3">The sequence shown here is derived from an EMBL/GenBank/DDBJ whole genome shotgun (WGS) entry which is preliminary data.</text>
</comment>
<keyword evidence="2" id="KW-0564">Palmitate</keyword>
<dbReference type="GO" id="GO:0015562">
    <property type="term" value="F:efflux transmembrane transporter activity"/>
    <property type="evidence" value="ECO:0007669"/>
    <property type="project" value="InterPro"/>
</dbReference>
<comment type="similarity">
    <text evidence="1 2">Belongs to the outer membrane factor (OMF) (TC 1.B.17) family.</text>
</comment>
<proteinExistence type="inferred from homology"/>
<organism evidence="3 4">
    <name type="scientific">Novosphingobium guangzhouense</name>
    <dbReference type="NCBI Taxonomy" id="1850347"/>
    <lineage>
        <taxon>Bacteria</taxon>
        <taxon>Pseudomonadati</taxon>
        <taxon>Pseudomonadota</taxon>
        <taxon>Alphaproteobacteria</taxon>
        <taxon>Sphingomonadales</taxon>
        <taxon>Sphingomonadaceae</taxon>
        <taxon>Novosphingobium</taxon>
    </lineage>
</organism>
<name>A0A2K2G077_9SPHN</name>
<keyword evidence="2" id="KW-0449">Lipoprotein</keyword>
<dbReference type="Gene3D" id="2.20.200.10">
    <property type="entry name" value="Outer membrane efflux proteins (OEP)"/>
    <property type="match status" value="1"/>
</dbReference>
<evidence type="ECO:0000313" key="3">
    <source>
        <dbReference type="EMBL" id="PNU04446.1"/>
    </source>
</evidence>
<dbReference type="PROSITE" id="PS51257">
    <property type="entry name" value="PROKAR_LIPOPROTEIN"/>
    <property type="match status" value="1"/>
</dbReference>
<dbReference type="Pfam" id="PF02321">
    <property type="entry name" value="OEP"/>
    <property type="match status" value="2"/>
</dbReference>
<keyword evidence="2" id="KW-1134">Transmembrane beta strand</keyword>
<dbReference type="SUPFAM" id="SSF56954">
    <property type="entry name" value="Outer membrane efflux proteins (OEP)"/>
    <property type="match status" value="1"/>
</dbReference>
<evidence type="ECO:0000256" key="2">
    <source>
        <dbReference type="RuleBase" id="RU362097"/>
    </source>
</evidence>
<comment type="subcellular location">
    <subcellularLocation>
        <location evidence="2">Cell membrane</location>
        <topology evidence="2">Lipid-anchor</topology>
    </subcellularLocation>
</comment>
<dbReference type="RefSeq" id="WP_103096273.1">
    <property type="nucleotide sequence ID" value="NZ_LYMM01000035.1"/>
</dbReference>
<keyword evidence="4" id="KW-1185">Reference proteome</keyword>
<evidence type="ECO:0000256" key="1">
    <source>
        <dbReference type="ARBA" id="ARBA00007613"/>
    </source>
</evidence>
<dbReference type="Proteomes" id="UP000236327">
    <property type="component" value="Unassembled WGS sequence"/>
</dbReference>
<dbReference type="OrthoDB" id="9783100at2"/>
<reference evidence="3 4" key="1">
    <citation type="submission" date="2016-05" db="EMBL/GenBank/DDBJ databases">
        <title>Complete genome sequence of Novosphingobium guangzhouense SA925(T).</title>
        <authorList>
            <person name="Sha S."/>
        </authorList>
    </citation>
    <scope>NUCLEOTIDE SEQUENCE [LARGE SCALE GENOMIC DNA]</scope>
    <source>
        <strain evidence="3 4">SA925</strain>
    </source>
</reference>
<keyword evidence="2" id="KW-0472">Membrane</keyword>
<sequence length="458" mass="49017">MRPHLLAVLALLPLTAGCGGVIRSQYAAPAVPVAANWDAGVSGVPQKVGSQWWNEFDDAALTALVDRVLADNADLAAAGLRLKRAKLSSDLARQALLPSLSASASSDASKALEGGSAWNKSSSTSLGASWEIDLFGRLDAQADAARWEAQATAQDLAETRLALVSTTVQAWWQLAYANEQIALGEQSLAYVRRALELVQRQYDAGAVSRLELRDAQQTVASQEASQTQLIQGRVEALKTIAALLAQQDYDGQEPQALPQGDLPVIAAGVPASLLANRPDLAAAELRLRSTLATSDATVASYYPTFSLTGALGTASSSLLKFFTNPVASLGGALSLAELNPAKVRLATGVARADYDIAVQDFRQTFYDALRDTQIALSAREQYVRQAQFSTRNYDAAVDAEGLYERQYRAGLIPLRDWLDAQERARSARISLIQNRYNRVIAQVQVYQALGGQIPSAGS</sequence>
<keyword evidence="2" id="KW-0812">Transmembrane</keyword>
<gene>
    <name evidence="3" type="ORF">A8V01_20305</name>
</gene>
<dbReference type="EMBL" id="LYMM01000035">
    <property type="protein sequence ID" value="PNU04446.1"/>
    <property type="molecule type" value="Genomic_DNA"/>
</dbReference>
<protein>
    <submittedName>
        <fullName evidence="3">Transporter</fullName>
    </submittedName>
</protein>
<dbReference type="Gene3D" id="1.20.1600.10">
    <property type="entry name" value="Outer membrane efflux proteins (OEP)"/>
    <property type="match status" value="1"/>
</dbReference>
<dbReference type="InterPro" id="IPR003423">
    <property type="entry name" value="OMP_efflux"/>
</dbReference>